<sequence>MEDDLREEYDLKQLRVRRMGPERKNFGSTTVRLDPDVAEMFPDAEAVNEALRFLIRVEIITQTLDRTAQAIEANSEQVASLSESITWLENGMERGFDRIERNFETLQTSLNSQLELSRQQHETTQAQGRHIERLMGVVETLIAQRVA</sequence>
<dbReference type="AlphaFoldDB" id="A0A1Z3HT77"/>
<accession>A0A1Z3HT77</accession>
<reference evidence="1 2" key="1">
    <citation type="journal article" date="2016" name="Biochim. Biophys. Acta">
        <title>Characterization of red-shifted phycobilisomes isolated from the chlorophyll f-containing cyanobacterium Halomicronema hongdechloris.</title>
        <authorList>
            <person name="Li Y."/>
            <person name="Lin Y."/>
            <person name="Garvey C.J."/>
            <person name="Birch D."/>
            <person name="Corkery R.W."/>
            <person name="Loughlin P.C."/>
            <person name="Scheer H."/>
            <person name="Willows R.D."/>
            <person name="Chen M."/>
        </authorList>
    </citation>
    <scope>NUCLEOTIDE SEQUENCE [LARGE SCALE GENOMIC DNA]</scope>
    <source>
        <strain evidence="1 2">C2206</strain>
    </source>
</reference>
<dbReference type="Proteomes" id="UP000191901">
    <property type="component" value="Chromosome"/>
</dbReference>
<dbReference type="KEGG" id="hhg:XM38_044980"/>
<gene>
    <name evidence="1" type="ORF">XM38_044980</name>
</gene>
<protein>
    <submittedName>
        <fullName evidence="1">Uncharacterized protein</fullName>
    </submittedName>
</protein>
<keyword evidence="2" id="KW-1185">Reference proteome</keyword>
<dbReference type="EMBL" id="CP021983">
    <property type="protein sequence ID" value="ASC73531.1"/>
    <property type="molecule type" value="Genomic_DNA"/>
</dbReference>
<name>A0A1Z3HT77_9CYAN</name>
<evidence type="ECO:0000313" key="2">
    <source>
        <dbReference type="Proteomes" id="UP000191901"/>
    </source>
</evidence>
<organism evidence="1 2">
    <name type="scientific">Halomicronema hongdechloris C2206</name>
    <dbReference type="NCBI Taxonomy" id="1641165"/>
    <lineage>
        <taxon>Bacteria</taxon>
        <taxon>Bacillati</taxon>
        <taxon>Cyanobacteriota</taxon>
        <taxon>Cyanophyceae</taxon>
        <taxon>Nodosilineales</taxon>
        <taxon>Nodosilineaceae</taxon>
        <taxon>Halomicronema</taxon>
    </lineage>
</organism>
<evidence type="ECO:0000313" key="1">
    <source>
        <dbReference type="EMBL" id="ASC73531.1"/>
    </source>
</evidence>
<dbReference type="OrthoDB" id="532567at2"/>
<proteinExistence type="predicted"/>